<dbReference type="PANTHER" id="PTHR35603">
    <property type="match status" value="1"/>
</dbReference>
<evidence type="ECO:0000256" key="6">
    <source>
        <dbReference type="SAM" id="SignalP"/>
    </source>
</evidence>
<sequence>MQAQRGSNLHNAPRARLTVMAAALTLVASLAGCAAGGGTSASNSGAVYDRNSTQREQVVRYGTIEGVRPVTIDRGQSGVGTAGGAIVGGVAGSSIGGGRGSIITSVLGAIAGGLAGQAIEGGVQKKQGLELTVRFESGEIRSIVQEADEQFYVGDRVRVLSGSGASRVTHR</sequence>
<dbReference type="RefSeq" id="WP_179588865.1">
    <property type="nucleotide sequence ID" value="NZ_JACBYR010000002.1"/>
</dbReference>
<keyword evidence="8" id="KW-1185">Reference proteome</keyword>
<dbReference type="EMBL" id="JACBYR010000002">
    <property type="protein sequence ID" value="NYE84830.1"/>
    <property type="molecule type" value="Genomic_DNA"/>
</dbReference>
<evidence type="ECO:0000256" key="5">
    <source>
        <dbReference type="ARBA" id="ARBA00023288"/>
    </source>
</evidence>
<proteinExistence type="predicted"/>
<reference evidence="7 8" key="1">
    <citation type="submission" date="2020-07" db="EMBL/GenBank/DDBJ databases">
        <title>Genomic Encyclopedia of Type Strains, Phase IV (KMG-V): Genome sequencing to study the core and pangenomes of soil and plant-associated prokaryotes.</title>
        <authorList>
            <person name="Whitman W."/>
        </authorList>
    </citation>
    <scope>NUCLEOTIDE SEQUENCE [LARGE SCALE GENOMIC DNA]</scope>
    <source>
        <strain evidence="7 8">SAS40</strain>
    </source>
</reference>
<dbReference type="PROSITE" id="PS51257">
    <property type="entry name" value="PROKAR_LIPOPROTEIN"/>
    <property type="match status" value="1"/>
</dbReference>
<accession>A0A7Y9IXC4</accession>
<dbReference type="InterPro" id="IPR051407">
    <property type="entry name" value="Bact_OM_lipoprot/Surf_antigen"/>
</dbReference>
<keyword evidence="4" id="KW-0564">Palmitate</keyword>
<evidence type="ECO:0000256" key="2">
    <source>
        <dbReference type="ARBA" id="ARBA00022729"/>
    </source>
</evidence>
<comment type="subcellular location">
    <subcellularLocation>
        <location evidence="1">Cell outer membrane</location>
        <topology evidence="1">Lipid-anchor</topology>
    </subcellularLocation>
</comment>
<feature type="signal peptide" evidence="6">
    <location>
        <begin position="1"/>
        <end position="34"/>
    </location>
</feature>
<evidence type="ECO:0000256" key="3">
    <source>
        <dbReference type="ARBA" id="ARBA00023136"/>
    </source>
</evidence>
<organism evidence="7 8">
    <name type="scientific">Pigmentiphaga litoralis</name>
    <dbReference type="NCBI Taxonomy" id="516702"/>
    <lineage>
        <taxon>Bacteria</taxon>
        <taxon>Pseudomonadati</taxon>
        <taxon>Pseudomonadota</taxon>
        <taxon>Betaproteobacteria</taxon>
        <taxon>Burkholderiales</taxon>
        <taxon>Alcaligenaceae</taxon>
        <taxon>Pigmentiphaga</taxon>
    </lineage>
</organism>
<dbReference type="Proteomes" id="UP000542125">
    <property type="component" value="Unassembled WGS sequence"/>
</dbReference>
<evidence type="ECO:0000256" key="1">
    <source>
        <dbReference type="ARBA" id="ARBA00004459"/>
    </source>
</evidence>
<evidence type="ECO:0000256" key="4">
    <source>
        <dbReference type="ARBA" id="ARBA00023139"/>
    </source>
</evidence>
<name>A0A7Y9IXC4_9BURK</name>
<dbReference type="PANTHER" id="PTHR35603:SF1">
    <property type="entry name" value="OUTER MEMBRANE LIPOPROTEIN SLYB"/>
    <property type="match status" value="1"/>
</dbReference>
<protein>
    <submittedName>
        <fullName evidence="7">Outer membrane lipoprotein SlyB</fullName>
    </submittedName>
</protein>
<keyword evidence="3" id="KW-0472">Membrane</keyword>
<feature type="chain" id="PRO_5030580829" evidence="6">
    <location>
        <begin position="35"/>
        <end position="171"/>
    </location>
</feature>
<dbReference type="AlphaFoldDB" id="A0A7Y9IXC4"/>
<gene>
    <name evidence="7" type="ORF">FHW18_004137</name>
</gene>
<dbReference type="GO" id="GO:0009279">
    <property type="term" value="C:cell outer membrane"/>
    <property type="evidence" value="ECO:0007669"/>
    <property type="project" value="UniProtKB-SubCell"/>
</dbReference>
<keyword evidence="5 7" id="KW-0449">Lipoprotein</keyword>
<evidence type="ECO:0000313" key="8">
    <source>
        <dbReference type="Proteomes" id="UP000542125"/>
    </source>
</evidence>
<comment type="caution">
    <text evidence="7">The sequence shown here is derived from an EMBL/GenBank/DDBJ whole genome shotgun (WGS) entry which is preliminary data.</text>
</comment>
<keyword evidence="2 6" id="KW-0732">Signal</keyword>
<evidence type="ECO:0000313" key="7">
    <source>
        <dbReference type="EMBL" id="NYE84830.1"/>
    </source>
</evidence>